<sequence length="237" mass="26161">MTGAEMRVVVPARGDIPYVVRLALLFVLAISTVVVHFNQAPPLRPAAELISDLRAGGVTKVVYDRNWPAYGTLTWSHGPLSWNQARFDQPDDVWDPETTRLVPEALERRQGAFLAQVRAAADPGVEIVRTEGFGGPIGGSVGSPAYGRWWAPFGPVAVMAEVLAWLLMLTRPNPRYASRWAWFWMFLTGGSLFYVLLEPRPLWRGPYEMLPAPARIDGTRGFAIAVALLFGMAMVNA</sequence>
<protein>
    <submittedName>
        <fullName evidence="2">Uncharacterized protein</fullName>
    </submittedName>
</protein>
<evidence type="ECO:0000256" key="1">
    <source>
        <dbReference type="SAM" id="Phobius"/>
    </source>
</evidence>
<keyword evidence="1" id="KW-1133">Transmembrane helix</keyword>
<comment type="caution">
    <text evidence="2">The sequence shown here is derived from an EMBL/GenBank/DDBJ whole genome shotgun (WGS) entry which is preliminary data.</text>
</comment>
<proteinExistence type="predicted"/>
<dbReference type="EMBL" id="JBHTEE010000001">
    <property type="protein sequence ID" value="MFC7604781.1"/>
    <property type="molecule type" value="Genomic_DNA"/>
</dbReference>
<feature type="transmembrane region" description="Helical" evidence="1">
    <location>
        <begin position="180"/>
        <end position="197"/>
    </location>
</feature>
<keyword evidence="3" id="KW-1185">Reference proteome</keyword>
<dbReference type="Proteomes" id="UP001596514">
    <property type="component" value="Unassembled WGS sequence"/>
</dbReference>
<accession>A0ABW2T975</accession>
<keyword evidence="1" id="KW-0472">Membrane</keyword>
<gene>
    <name evidence="2" type="ORF">ACFQVD_32215</name>
</gene>
<reference evidence="3" key="1">
    <citation type="journal article" date="2019" name="Int. J. Syst. Evol. Microbiol.">
        <title>The Global Catalogue of Microorganisms (GCM) 10K type strain sequencing project: providing services to taxonomists for standard genome sequencing and annotation.</title>
        <authorList>
            <consortium name="The Broad Institute Genomics Platform"/>
            <consortium name="The Broad Institute Genome Sequencing Center for Infectious Disease"/>
            <person name="Wu L."/>
            <person name="Ma J."/>
        </authorList>
    </citation>
    <scope>NUCLEOTIDE SEQUENCE [LARGE SCALE GENOMIC DNA]</scope>
    <source>
        <strain evidence="3">JCM 10083</strain>
    </source>
</reference>
<evidence type="ECO:0000313" key="2">
    <source>
        <dbReference type="EMBL" id="MFC7604781.1"/>
    </source>
</evidence>
<name>A0ABW2T975_9ACTN</name>
<feature type="transmembrane region" description="Helical" evidence="1">
    <location>
        <begin position="149"/>
        <end position="168"/>
    </location>
</feature>
<feature type="transmembrane region" description="Helical" evidence="1">
    <location>
        <begin position="16"/>
        <end position="37"/>
    </location>
</feature>
<dbReference type="RefSeq" id="WP_343971675.1">
    <property type="nucleotide sequence ID" value="NZ_BAAAGK010000089.1"/>
</dbReference>
<evidence type="ECO:0000313" key="3">
    <source>
        <dbReference type="Proteomes" id="UP001596514"/>
    </source>
</evidence>
<keyword evidence="1" id="KW-0812">Transmembrane</keyword>
<feature type="transmembrane region" description="Helical" evidence="1">
    <location>
        <begin position="218"/>
        <end position="235"/>
    </location>
</feature>
<organism evidence="2 3">
    <name type="scientific">Streptosporangium amethystogenes subsp. fukuiense</name>
    <dbReference type="NCBI Taxonomy" id="698418"/>
    <lineage>
        <taxon>Bacteria</taxon>
        <taxon>Bacillati</taxon>
        <taxon>Actinomycetota</taxon>
        <taxon>Actinomycetes</taxon>
        <taxon>Streptosporangiales</taxon>
        <taxon>Streptosporangiaceae</taxon>
        <taxon>Streptosporangium</taxon>
    </lineage>
</organism>